<feature type="region of interest" description="Disordered" evidence="1">
    <location>
        <begin position="1"/>
        <end position="29"/>
    </location>
</feature>
<protein>
    <submittedName>
        <fullName evidence="2">Uncharacterized protein</fullName>
    </submittedName>
</protein>
<evidence type="ECO:0000313" key="2">
    <source>
        <dbReference type="EMBL" id="SFI20077.1"/>
    </source>
</evidence>
<accession>A0A1I3G9K5</accession>
<reference evidence="2 3" key="1">
    <citation type="submission" date="2016-10" db="EMBL/GenBank/DDBJ databases">
        <authorList>
            <person name="de Groot N.N."/>
        </authorList>
    </citation>
    <scope>NUCLEOTIDE SEQUENCE [LARGE SCALE GENOMIC DNA]</scope>
    <source>
        <strain evidence="2 3">CGMCC 1.6848</strain>
    </source>
</reference>
<proteinExistence type="predicted"/>
<dbReference type="AlphaFoldDB" id="A0A1I3G9K5"/>
<evidence type="ECO:0000313" key="3">
    <source>
        <dbReference type="Proteomes" id="UP000199040"/>
    </source>
</evidence>
<organism evidence="2 3">
    <name type="scientific">Modicisalibacter xianhensis</name>
    <dbReference type="NCBI Taxonomy" id="442341"/>
    <lineage>
        <taxon>Bacteria</taxon>
        <taxon>Pseudomonadati</taxon>
        <taxon>Pseudomonadota</taxon>
        <taxon>Gammaproteobacteria</taxon>
        <taxon>Oceanospirillales</taxon>
        <taxon>Halomonadaceae</taxon>
        <taxon>Modicisalibacter</taxon>
    </lineage>
</organism>
<dbReference type="EMBL" id="FOPY01000028">
    <property type="protein sequence ID" value="SFI20077.1"/>
    <property type="molecule type" value="Genomic_DNA"/>
</dbReference>
<keyword evidence="3" id="KW-1185">Reference proteome</keyword>
<name>A0A1I3G9K5_9GAMM</name>
<evidence type="ECO:0000256" key="1">
    <source>
        <dbReference type="SAM" id="MobiDB-lite"/>
    </source>
</evidence>
<feature type="compositionally biased region" description="Low complexity" evidence="1">
    <location>
        <begin position="1"/>
        <end position="13"/>
    </location>
</feature>
<dbReference type="Proteomes" id="UP000199040">
    <property type="component" value="Unassembled WGS sequence"/>
</dbReference>
<dbReference type="STRING" id="442341.SAMN04487959_12814"/>
<sequence>MAPLARLSAPLLSDTKQATQSSKRQRGSRGRRFEWRLVIDRHRFKAWDLT</sequence>
<gene>
    <name evidence="2" type="ORF">SAMN04487959_12814</name>
</gene>